<feature type="domain" description="Calcineurin-like phosphoesterase" evidence="7">
    <location>
        <begin position="6"/>
        <end position="233"/>
    </location>
</feature>
<dbReference type="NCBIfam" id="TIGR00619">
    <property type="entry name" value="sbcd"/>
    <property type="match status" value="1"/>
</dbReference>
<evidence type="ECO:0000256" key="4">
    <source>
        <dbReference type="ARBA" id="ARBA00022801"/>
    </source>
</evidence>
<name>A0ABN6E811_9FIRM</name>
<evidence type="ECO:0000313" key="9">
    <source>
        <dbReference type="Proteomes" id="UP000663623"/>
    </source>
</evidence>
<evidence type="ECO:0000256" key="1">
    <source>
        <dbReference type="ARBA" id="ARBA00010555"/>
    </source>
</evidence>
<dbReference type="InterPro" id="IPR041796">
    <property type="entry name" value="Mre11_N"/>
</dbReference>
<dbReference type="Gene3D" id="3.60.21.10">
    <property type="match status" value="1"/>
</dbReference>
<keyword evidence="6" id="KW-0233">DNA recombination</keyword>
<dbReference type="Pfam" id="PF00149">
    <property type="entry name" value="Metallophos"/>
    <property type="match status" value="1"/>
</dbReference>
<keyword evidence="5 6" id="KW-0269">Exonuclease</keyword>
<proteinExistence type="inferred from homology"/>
<dbReference type="InterPro" id="IPR004843">
    <property type="entry name" value="Calcineurin-like_PHP"/>
</dbReference>
<accession>A0ABN6E811</accession>
<organism evidence="8 9">
    <name type="scientific">Caldicellulosiruptor diazotrophicus</name>
    <dbReference type="NCBI Taxonomy" id="2806205"/>
    <lineage>
        <taxon>Bacteria</taxon>
        <taxon>Bacillati</taxon>
        <taxon>Bacillota</taxon>
        <taxon>Bacillota incertae sedis</taxon>
        <taxon>Caldicellulosiruptorales</taxon>
        <taxon>Caldicellulosiruptoraceae</taxon>
        <taxon>Caldicellulosiruptor</taxon>
    </lineage>
</organism>
<keyword evidence="3 6" id="KW-0540">Nuclease</keyword>
<gene>
    <name evidence="6 8" type="primary">sbcD</name>
    <name evidence="8" type="ORF">CaldiYA01_13640</name>
</gene>
<dbReference type="InterPro" id="IPR029052">
    <property type="entry name" value="Metallo-depent_PP-like"/>
</dbReference>
<dbReference type="PANTHER" id="PTHR30337">
    <property type="entry name" value="COMPONENT OF ATP-DEPENDENT DSDNA EXONUCLEASE"/>
    <property type="match status" value="1"/>
</dbReference>
<evidence type="ECO:0000313" key="8">
    <source>
        <dbReference type="EMBL" id="BCS81404.1"/>
    </source>
</evidence>
<evidence type="ECO:0000256" key="6">
    <source>
        <dbReference type="RuleBase" id="RU363069"/>
    </source>
</evidence>
<dbReference type="CDD" id="cd00840">
    <property type="entry name" value="MPP_Mre11_N"/>
    <property type="match status" value="1"/>
</dbReference>
<comment type="similarity">
    <text evidence="1 6">Belongs to the SbcD family.</text>
</comment>
<evidence type="ECO:0000256" key="5">
    <source>
        <dbReference type="ARBA" id="ARBA00022839"/>
    </source>
</evidence>
<dbReference type="SUPFAM" id="SSF56300">
    <property type="entry name" value="Metallo-dependent phosphatases"/>
    <property type="match status" value="1"/>
</dbReference>
<dbReference type="InterPro" id="IPR050535">
    <property type="entry name" value="DNA_Repair-Maintenance_Comp"/>
</dbReference>
<evidence type="ECO:0000256" key="3">
    <source>
        <dbReference type="ARBA" id="ARBA00022722"/>
    </source>
</evidence>
<reference evidence="8 9" key="1">
    <citation type="submission" date="2021-02" db="EMBL/GenBank/DDBJ databases">
        <title>Nitrogen-fixing ability and nitrogen fixation related genes of thermophilic fermentative bacteria in the genus Caldicellulosiruptor.</title>
        <authorList>
            <person name="Chen Y."/>
            <person name="Nishihara A."/>
            <person name="Haruta S."/>
        </authorList>
    </citation>
    <scope>NUCLEOTIDE SEQUENCE [LARGE SCALE GENOMIC DNA]</scope>
    <source>
        <strain evidence="8 9">YA01</strain>
    </source>
</reference>
<keyword evidence="4 6" id="KW-0378">Hydrolase</keyword>
<evidence type="ECO:0000256" key="2">
    <source>
        <dbReference type="ARBA" id="ARBA00013365"/>
    </source>
</evidence>
<protein>
    <recommendedName>
        <fullName evidence="2 6">Nuclease SbcCD subunit D</fullName>
    </recommendedName>
</protein>
<dbReference type="RefSeq" id="WP_207178150.1">
    <property type="nucleotide sequence ID" value="NZ_AP024480.1"/>
</dbReference>
<evidence type="ECO:0000259" key="7">
    <source>
        <dbReference type="Pfam" id="PF00149"/>
    </source>
</evidence>
<keyword evidence="6" id="KW-0255">Endonuclease</keyword>
<comment type="function">
    <text evidence="6">SbcCD cleaves DNA hairpin structures. These structures can inhibit DNA replication and are intermediates in certain DNA recombination reactions. The complex acts as a 3'-&gt;5' double strand exonuclease that can open hairpins. It also has a 5' single-strand endonuclease activity.</text>
</comment>
<keyword evidence="6" id="KW-0235">DNA replication</keyword>
<dbReference type="Proteomes" id="UP000663623">
    <property type="component" value="Chromosome"/>
</dbReference>
<comment type="subunit">
    <text evidence="6">Heterodimer of SbcC and SbcD.</text>
</comment>
<keyword evidence="9" id="KW-1185">Reference proteome</keyword>
<sequence length="423" mass="48909">MAIRGVHTADLHFGVTTYSRETPDGLGSRVHDFFKTFDRILQFVRENSIDLLLITGDIFKDREPNSTLRNMFYKRIVDISKEGVLVIIIPGNHDMHPFETKDHSIKVFEIFDQPNIVVMDKPFEVKEFEIKDEKLRIVAVPYLYLERFVDETFPQNTEELDLVTANFFNRKLGHILDSLEDNIPTILAGHFTVIEAQIGSERSIMLGKDIKVPLSCLLNPKLKFVALGHIHKPQILYAANPTVLYCGSPDRIDFSEANDSKGFVVFEIDKDSFRFEFQPVKVRPFCQLEVDVFENEIENLTKKLLDTIEEKIKMFEQNTLSSIQVSVVKLIIKTQSLIKEKIDIGLIERFLRDRCFVLAPIEVEVVDSKKDFRIAEVDEKSDPVYAFEKFLSANKKYTGIENKDKVISEFKKLLYEVQENESK</sequence>
<dbReference type="PANTHER" id="PTHR30337:SF0">
    <property type="entry name" value="NUCLEASE SBCCD SUBUNIT D"/>
    <property type="match status" value="1"/>
</dbReference>
<dbReference type="InterPro" id="IPR004593">
    <property type="entry name" value="SbcD"/>
</dbReference>
<dbReference type="EMBL" id="AP024480">
    <property type="protein sequence ID" value="BCS81404.1"/>
    <property type="molecule type" value="Genomic_DNA"/>
</dbReference>